<feature type="domain" description="Metallo-beta-lactamase" evidence="2">
    <location>
        <begin position="154"/>
        <end position="300"/>
    </location>
</feature>
<dbReference type="InterPro" id="IPR036866">
    <property type="entry name" value="RibonucZ/Hydroxyglut_hydro"/>
</dbReference>
<dbReference type="SUPFAM" id="SSF56281">
    <property type="entry name" value="Metallo-hydrolase/oxidoreductase"/>
    <property type="match status" value="1"/>
</dbReference>
<feature type="region of interest" description="Disordered" evidence="1">
    <location>
        <begin position="57"/>
        <end position="92"/>
    </location>
</feature>
<keyword evidence="4" id="KW-1185">Reference proteome</keyword>
<dbReference type="Gene3D" id="3.60.15.10">
    <property type="entry name" value="Ribonuclease Z/Hydroxyacylglutathione hydrolase-like"/>
    <property type="match status" value="1"/>
</dbReference>
<dbReference type="EnsemblPlants" id="OMERI02G36020.1">
    <property type="protein sequence ID" value="OMERI02G36020.1"/>
    <property type="gene ID" value="OMERI02G36020"/>
</dbReference>
<dbReference type="HOGENOM" id="CLU_056853_1_0_1"/>
<organism evidence="3">
    <name type="scientific">Oryza meridionalis</name>
    <dbReference type="NCBI Taxonomy" id="40149"/>
    <lineage>
        <taxon>Eukaryota</taxon>
        <taxon>Viridiplantae</taxon>
        <taxon>Streptophyta</taxon>
        <taxon>Embryophyta</taxon>
        <taxon>Tracheophyta</taxon>
        <taxon>Spermatophyta</taxon>
        <taxon>Magnoliopsida</taxon>
        <taxon>Liliopsida</taxon>
        <taxon>Poales</taxon>
        <taxon>Poaceae</taxon>
        <taxon>BOP clade</taxon>
        <taxon>Oryzoideae</taxon>
        <taxon>Oryzeae</taxon>
        <taxon>Oryzinae</taxon>
        <taxon>Oryza</taxon>
    </lineage>
</organism>
<name>A0A0E0CTG3_9ORYZ</name>
<evidence type="ECO:0000256" key="1">
    <source>
        <dbReference type="SAM" id="MobiDB-lite"/>
    </source>
</evidence>
<proteinExistence type="predicted"/>
<accession>A0A0E0CTG3</accession>
<evidence type="ECO:0000313" key="3">
    <source>
        <dbReference type="EnsemblPlants" id="OMERI02G36020.1"/>
    </source>
</evidence>
<dbReference type="PANTHER" id="PTHR42773:SF1">
    <property type="entry name" value="METALLO-BETA-LACTAMASE FAMILY PROTEIN"/>
    <property type="match status" value="1"/>
</dbReference>
<reference evidence="3" key="2">
    <citation type="submission" date="2018-05" db="EMBL/GenBank/DDBJ databases">
        <title>OmerRS3 (Oryza meridionalis Reference Sequence Version 3).</title>
        <authorList>
            <person name="Zhang J."/>
            <person name="Kudrna D."/>
            <person name="Lee S."/>
            <person name="Talag J."/>
            <person name="Welchert J."/>
            <person name="Wing R.A."/>
        </authorList>
    </citation>
    <scope>NUCLEOTIDE SEQUENCE [LARGE SCALE GENOMIC DNA]</scope>
    <source>
        <strain evidence="3">cv. OR44</strain>
    </source>
</reference>
<dbReference type="SMART" id="SM00849">
    <property type="entry name" value="Lactamase_B"/>
    <property type="match status" value="1"/>
</dbReference>
<dbReference type="AlphaFoldDB" id="A0A0E0CTG3"/>
<evidence type="ECO:0000259" key="2">
    <source>
        <dbReference type="SMART" id="SM00849"/>
    </source>
</evidence>
<reference evidence="3" key="1">
    <citation type="submission" date="2015-04" db="UniProtKB">
        <authorList>
            <consortium name="EnsemblPlants"/>
        </authorList>
    </citation>
    <scope>IDENTIFICATION</scope>
</reference>
<dbReference type="Pfam" id="PF00753">
    <property type="entry name" value="Lactamase_B"/>
    <property type="match status" value="1"/>
</dbReference>
<dbReference type="Proteomes" id="UP000008021">
    <property type="component" value="Chromosome 2"/>
</dbReference>
<dbReference type="Gramene" id="OMERI02G36020.1">
    <property type="protein sequence ID" value="OMERI02G36020.1"/>
    <property type="gene ID" value="OMERI02G36020"/>
</dbReference>
<evidence type="ECO:0000313" key="4">
    <source>
        <dbReference type="Proteomes" id="UP000008021"/>
    </source>
</evidence>
<protein>
    <recommendedName>
        <fullName evidence="2">Metallo-beta-lactamase domain-containing protein</fullName>
    </recommendedName>
</protein>
<dbReference type="InterPro" id="IPR001279">
    <property type="entry name" value="Metallo-B-lactamas"/>
</dbReference>
<dbReference type="PANTHER" id="PTHR42773">
    <property type="entry name" value="METALLO-BETA-LACTAMASE-RELATED"/>
    <property type="match status" value="1"/>
</dbReference>
<sequence length="304" mass="33550">MRCVCCDITTSVIVWMYAPGNSIGLTIPPSMSMSMALSLRFAAAPRAVASFRASSASSPALDSGRRPQNVPGDFFVGGVQEGGRKSRRGRAAHLRRDHRTKALQALLSCPTASIHTEKPAKDILQVQNMFPLPIDTHLLPGVYHCGYHSEDSFGATSYLITHPDGNILVDSPRYTTKLANNIEELGGARYMFLTHKDDVADHRKWAERLKCERIIHSGDVERATVDVERKLTGNGPWNIGADFKLIHTPGHTQGSVCLFYKPVKALFTGDHVAKSEESDDLYLFLIELATGQHEKIVEVRLRVS</sequence>
<dbReference type="CDD" id="cd07727">
    <property type="entry name" value="YmaE-like_MBL-fold"/>
    <property type="match status" value="1"/>
</dbReference>